<dbReference type="InterPro" id="IPR017455">
    <property type="entry name" value="Znf_FYVE-rel"/>
</dbReference>
<evidence type="ECO:0000313" key="7">
    <source>
        <dbReference type="Proteomes" id="UP000246121"/>
    </source>
</evidence>
<dbReference type="GO" id="GO:0032456">
    <property type="term" value="P:endocytic recycling"/>
    <property type="evidence" value="ECO:0007669"/>
    <property type="project" value="TreeGrafter"/>
</dbReference>
<keyword evidence="2 4" id="KW-0863">Zinc-finger</keyword>
<dbReference type="Gene3D" id="3.30.40.10">
    <property type="entry name" value="Zinc/RING finger domain, C3HC4 (zinc finger)"/>
    <property type="match status" value="1"/>
</dbReference>
<evidence type="ECO:0000313" key="6">
    <source>
        <dbReference type="EMBL" id="PWV02480.1"/>
    </source>
</evidence>
<keyword evidence="1" id="KW-0479">Metal-binding</keyword>
<dbReference type="Proteomes" id="UP000246121">
    <property type="component" value="Unassembled WGS sequence"/>
</dbReference>
<protein>
    <submittedName>
        <fullName evidence="6">Putative zinc finger protein</fullName>
    </submittedName>
</protein>
<dbReference type="GO" id="GO:0005769">
    <property type="term" value="C:early endosome"/>
    <property type="evidence" value="ECO:0007669"/>
    <property type="project" value="TreeGrafter"/>
</dbReference>
<dbReference type="VEuPathDB" id="TriTrypDB:TcCL_NonESM00173"/>
<comment type="caution">
    <text evidence="6">The sequence shown here is derived from an EMBL/GenBank/DDBJ whole genome shotgun (WGS) entry which is preliminary data.</text>
</comment>
<dbReference type="GO" id="GO:0031623">
    <property type="term" value="P:receptor internalization"/>
    <property type="evidence" value="ECO:0007669"/>
    <property type="project" value="TreeGrafter"/>
</dbReference>
<evidence type="ECO:0000256" key="4">
    <source>
        <dbReference type="PROSITE-ProRule" id="PRU00091"/>
    </source>
</evidence>
<evidence type="ECO:0000256" key="1">
    <source>
        <dbReference type="ARBA" id="ARBA00022723"/>
    </source>
</evidence>
<dbReference type="GO" id="GO:0008270">
    <property type="term" value="F:zinc ion binding"/>
    <property type="evidence" value="ECO:0007669"/>
    <property type="project" value="UniProtKB-KW"/>
</dbReference>
<dbReference type="PANTHER" id="PTHR46275:SF1">
    <property type="entry name" value="HEPATOCYTE GROWTH FACTOR-REGULATED TYROSINE KINASE SUBSTRATE"/>
    <property type="match status" value="1"/>
</dbReference>
<dbReference type="InterPro" id="IPR000306">
    <property type="entry name" value="Znf_FYVE"/>
</dbReference>
<dbReference type="VEuPathDB" id="TriTrypDB:TCDM_00139"/>
<dbReference type="VEuPathDB" id="TriTrypDB:ECC02_001354"/>
<dbReference type="VEuPathDB" id="TriTrypDB:C3747_71g91"/>
<proteinExistence type="predicted"/>
<dbReference type="VEuPathDB" id="TriTrypDB:TcCLB.507011.80"/>
<dbReference type="PANTHER" id="PTHR46275">
    <property type="entry name" value="HEPATOCYTE GROWTH FACTOR-REGULATED TYROSINE KINASE SUBSTRATE"/>
    <property type="match status" value="1"/>
</dbReference>
<dbReference type="VEuPathDB" id="TriTrypDB:TcG_00600"/>
<dbReference type="EMBL" id="PRFA01000002">
    <property type="protein sequence ID" value="PWV02480.1"/>
    <property type="molecule type" value="Genomic_DNA"/>
</dbReference>
<keyword evidence="3" id="KW-0862">Zinc</keyword>
<evidence type="ECO:0000259" key="5">
    <source>
        <dbReference type="PROSITE" id="PS50178"/>
    </source>
</evidence>
<feature type="domain" description="FYVE-type" evidence="5">
    <location>
        <begin position="14"/>
        <end position="74"/>
    </location>
</feature>
<evidence type="ECO:0000256" key="2">
    <source>
        <dbReference type="ARBA" id="ARBA00022771"/>
    </source>
</evidence>
<evidence type="ECO:0000256" key="3">
    <source>
        <dbReference type="ARBA" id="ARBA00022833"/>
    </source>
</evidence>
<name>A0A2V2W1H8_TRYCR</name>
<reference evidence="6 7" key="1">
    <citation type="journal article" date="2018" name="Microb. Genom.">
        <title>Expanding an expanded genome: long-read sequencing of Trypanosoma cruzi.</title>
        <authorList>
            <person name="Berna L."/>
            <person name="Rodriguez M."/>
            <person name="Chiribao M.L."/>
            <person name="Parodi-Talice A."/>
            <person name="Pita S."/>
            <person name="Rijo G."/>
            <person name="Alvarez-Valin F."/>
            <person name="Robello C."/>
        </authorList>
    </citation>
    <scope>NUCLEOTIDE SEQUENCE [LARGE SCALE GENOMIC DNA]</scope>
    <source>
        <strain evidence="6 7">Dm28c</strain>
    </source>
</reference>
<dbReference type="VEuPathDB" id="TriTrypDB:C4B63_2g731"/>
<accession>A0A2V2W1H8</accession>
<dbReference type="VEuPathDB" id="TriTrypDB:Tc_MARK_4425"/>
<dbReference type="SMART" id="SM00064">
    <property type="entry name" value="FYVE"/>
    <property type="match status" value="1"/>
</dbReference>
<organism evidence="6 7">
    <name type="scientific">Trypanosoma cruzi</name>
    <dbReference type="NCBI Taxonomy" id="5693"/>
    <lineage>
        <taxon>Eukaryota</taxon>
        <taxon>Discoba</taxon>
        <taxon>Euglenozoa</taxon>
        <taxon>Kinetoplastea</taxon>
        <taxon>Metakinetoplastina</taxon>
        <taxon>Trypanosomatida</taxon>
        <taxon>Trypanosomatidae</taxon>
        <taxon>Trypanosoma</taxon>
        <taxon>Schizotrypanum</taxon>
    </lineage>
</organism>
<dbReference type="Pfam" id="PF01363">
    <property type="entry name" value="FYVE"/>
    <property type="match status" value="1"/>
</dbReference>
<dbReference type="InterPro" id="IPR011011">
    <property type="entry name" value="Znf_FYVE_PHD"/>
</dbReference>
<gene>
    <name evidence="6" type="ORF">C4B63_2g731</name>
</gene>
<dbReference type="InterPro" id="IPR017073">
    <property type="entry name" value="HGS/VPS27"/>
</dbReference>
<dbReference type="PROSITE" id="PS50178">
    <property type="entry name" value="ZF_FYVE"/>
    <property type="match status" value="1"/>
</dbReference>
<dbReference type="GO" id="GO:0043130">
    <property type="term" value="F:ubiquitin binding"/>
    <property type="evidence" value="ECO:0007669"/>
    <property type="project" value="TreeGrafter"/>
</dbReference>
<dbReference type="VEuPathDB" id="TriTrypDB:BCY84_14118"/>
<dbReference type="SUPFAM" id="SSF57903">
    <property type="entry name" value="FYVE/PHD zinc finger"/>
    <property type="match status" value="1"/>
</dbReference>
<dbReference type="VEuPathDB" id="TriTrypDB:TcCLB.507005.40"/>
<dbReference type="AlphaFoldDB" id="A0A2V2W1H8"/>
<dbReference type="InterPro" id="IPR013083">
    <property type="entry name" value="Znf_RING/FYVE/PHD"/>
</dbReference>
<sequence length="283" mass="31364">MGTNGSKDERWQRDSEAPSCHSCAVNFSISTRRHHCRNCGYVFCGNCSNFSCSIPMRGIHVPVRVCADCLHALRRDFDGALVGGSFRQWGGPVPPVTGDGNEAGALEQESHLNMNKALNGNFDYESSYFMGSGGSGGVTSNAYGNLRESDGYYGNDARSAEHLIHNHLETDKRASQLERELLLKRWGEVRQRAVFTDILLQQVEIVEENTEVEYFREIGDIKVQPEHPDLLAAMFPFPEAAEGNADLLMEAIHLRIPDPPEGYELVKQALEKRAARLLSPPAA</sequence>
<dbReference type="VEuPathDB" id="TriTrypDB:TcBrA4_0061830"/>
<dbReference type="VEuPathDB" id="TriTrypDB:TCSYLVIO_005798"/>